<dbReference type="Ensembl" id="ENSHHUT00000025367.1">
    <property type="protein sequence ID" value="ENSHHUP00000024444.1"/>
    <property type="gene ID" value="ENSHHUG00000015337.1"/>
</dbReference>
<evidence type="ECO:0000313" key="2">
    <source>
        <dbReference type="Ensembl" id="ENSHHUP00000024444.1"/>
    </source>
</evidence>
<evidence type="ECO:0008006" key="4">
    <source>
        <dbReference type="Google" id="ProtNLM"/>
    </source>
</evidence>
<dbReference type="GeneTree" id="ENSGT00940000179359"/>
<organism evidence="2 3">
    <name type="scientific">Hucho hucho</name>
    <name type="common">huchen</name>
    <dbReference type="NCBI Taxonomy" id="62062"/>
    <lineage>
        <taxon>Eukaryota</taxon>
        <taxon>Metazoa</taxon>
        <taxon>Chordata</taxon>
        <taxon>Craniata</taxon>
        <taxon>Vertebrata</taxon>
        <taxon>Euteleostomi</taxon>
        <taxon>Actinopterygii</taxon>
        <taxon>Neopterygii</taxon>
        <taxon>Teleostei</taxon>
        <taxon>Protacanthopterygii</taxon>
        <taxon>Salmoniformes</taxon>
        <taxon>Salmonidae</taxon>
        <taxon>Salmoninae</taxon>
        <taxon>Hucho</taxon>
    </lineage>
</organism>
<dbReference type="Proteomes" id="UP000314982">
    <property type="component" value="Unassembled WGS sequence"/>
</dbReference>
<accession>A0A4W5LF77</accession>
<dbReference type="AlphaFoldDB" id="A0A4W5LF77"/>
<dbReference type="Gene3D" id="3.10.180.10">
    <property type="entry name" value="2,3-Dihydroxybiphenyl 1,2-Dioxygenase, domain 1"/>
    <property type="match status" value="1"/>
</dbReference>
<dbReference type="STRING" id="62062.ENSHHUP00000024444"/>
<evidence type="ECO:0000256" key="1">
    <source>
        <dbReference type="SAM" id="MobiDB-lite"/>
    </source>
</evidence>
<feature type="region of interest" description="Disordered" evidence="1">
    <location>
        <begin position="71"/>
        <end position="94"/>
    </location>
</feature>
<reference evidence="2" key="3">
    <citation type="submission" date="2025-09" db="UniProtKB">
        <authorList>
            <consortium name="Ensembl"/>
        </authorList>
    </citation>
    <scope>IDENTIFICATION</scope>
</reference>
<keyword evidence="3" id="KW-1185">Reference proteome</keyword>
<name>A0A4W5LF77_9TELE</name>
<dbReference type="InterPro" id="IPR029068">
    <property type="entry name" value="Glyas_Bleomycin-R_OHBP_Dase"/>
</dbReference>
<reference evidence="3" key="1">
    <citation type="submission" date="2018-06" db="EMBL/GenBank/DDBJ databases">
        <title>Genome assembly of Danube salmon.</title>
        <authorList>
            <person name="Macqueen D.J."/>
            <person name="Gundappa M.K."/>
        </authorList>
    </citation>
    <scope>NUCLEOTIDE SEQUENCE [LARGE SCALE GENOMIC DNA]</scope>
</reference>
<sequence length="94" mass="9890">VALRRALHFVFKVGDGSKTATFYRDGLSMKILRHKDPGLQHLSGPVFAAGAEPHRAFMTGLPTLSARGGYSTGPSIATSPERPSANCGPLTLAV</sequence>
<reference evidence="2" key="2">
    <citation type="submission" date="2025-08" db="UniProtKB">
        <authorList>
            <consortium name="Ensembl"/>
        </authorList>
    </citation>
    <scope>IDENTIFICATION</scope>
</reference>
<proteinExistence type="predicted"/>
<dbReference type="SUPFAM" id="SSF54593">
    <property type="entry name" value="Glyoxalase/Bleomycin resistance protein/Dihydroxybiphenyl dioxygenase"/>
    <property type="match status" value="1"/>
</dbReference>
<evidence type="ECO:0000313" key="3">
    <source>
        <dbReference type="Proteomes" id="UP000314982"/>
    </source>
</evidence>
<protein>
    <recommendedName>
        <fullName evidence="4">Glyoxalase domain-containing protein 4</fullName>
    </recommendedName>
</protein>